<evidence type="ECO:0000313" key="1">
    <source>
        <dbReference type="EMBL" id="CCD16972.1"/>
    </source>
</evidence>
<evidence type="ECO:0000313" key="2">
    <source>
        <dbReference type="Proteomes" id="UP000000702"/>
    </source>
</evidence>
<name>F9WI27_TRYCI</name>
<proteinExistence type="predicted"/>
<protein>
    <submittedName>
        <fullName evidence="1">WGS project CAEQ00000000 data, annotated contig 724</fullName>
    </submittedName>
</protein>
<comment type="caution">
    <text evidence="1">The sequence shown here is derived from an EMBL/GenBank/DDBJ whole genome shotgun (WGS) entry which is preliminary data.</text>
</comment>
<reference evidence="2" key="1">
    <citation type="submission" date="2011-07" db="EMBL/GenBank/DDBJ databases">
        <title>Divergent evolution of antigenic variation in African trypanosomes.</title>
        <authorList>
            <person name="Jackson A.P."/>
            <person name="Berry A."/>
            <person name="Allison H.C."/>
            <person name="Burton P."/>
            <person name="Anderson J."/>
            <person name="Aslett M."/>
            <person name="Brown R."/>
            <person name="Corton N."/>
            <person name="Harris D."/>
            <person name="Hauser H."/>
            <person name="Gamble J."/>
            <person name="Gilderthorp R."/>
            <person name="McQuillan J."/>
            <person name="Quail M.A."/>
            <person name="Sanders M."/>
            <person name="Van Tonder A."/>
            <person name="Ginger M.L."/>
            <person name="Donelson J.E."/>
            <person name="Field M.C."/>
            <person name="Barry J.D."/>
            <person name="Berriman M."/>
            <person name="Hertz-Fowler C."/>
        </authorList>
    </citation>
    <scope>NUCLEOTIDE SEQUENCE [LARGE SCALE GENOMIC DNA]</scope>
    <source>
        <strain evidence="2">IL3000</strain>
    </source>
</reference>
<organism evidence="1 2">
    <name type="scientific">Trypanosoma congolense (strain IL3000)</name>
    <dbReference type="NCBI Taxonomy" id="1068625"/>
    <lineage>
        <taxon>Eukaryota</taxon>
        <taxon>Discoba</taxon>
        <taxon>Euglenozoa</taxon>
        <taxon>Kinetoplastea</taxon>
        <taxon>Metakinetoplastina</taxon>
        <taxon>Trypanosomatida</taxon>
        <taxon>Trypanosomatidae</taxon>
        <taxon>Trypanosoma</taxon>
        <taxon>Nannomonas</taxon>
    </lineage>
</organism>
<sequence>MHHAIGEPMRSHDASALQLVKGIYFNTTTPAAFRAHVSRKEKVHTIRKVTKIGDNDQRVWVERSMLLDVPSGALVCPKDGFRKKAALGVSAPACSYRTQCVAMGAVLERLVESIGRNATHQTKAAVFLNSLSLLVALNTGRAVVIDTARRCA</sequence>
<reference evidence="1 2" key="2">
    <citation type="journal article" date="2012" name="Proc. Natl. Acad. Sci. U.S.A.">
        <title>Antigenic diversity is generated by distinct evolutionary mechanisms in African trypanosome species.</title>
        <authorList>
            <person name="Jackson A.P."/>
            <person name="Berry A."/>
            <person name="Aslett M."/>
            <person name="Allison H.C."/>
            <person name="Burton P."/>
            <person name="Vavrova-Anderson J."/>
            <person name="Brown R."/>
            <person name="Browne H."/>
            <person name="Corton N."/>
            <person name="Hauser H."/>
            <person name="Gamble J."/>
            <person name="Gilderthorp R."/>
            <person name="Marcello L."/>
            <person name="McQuillan J."/>
            <person name="Otto T.D."/>
            <person name="Quail M.A."/>
            <person name="Sanders M.J."/>
            <person name="van Tonder A."/>
            <person name="Ginger M.L."/>
            <person name="Field M.C."/>
            <person name="Barry J.D."/>
            <person name="Hertz-Fowler C."/>
            <person name="Berriman M."/>
        </authorList>
    </citation>
    <scope>NUCLEOTIDE SEQUENCE [LARGE SCALE GENOMIC DNA]</scope>
    <source>
        <strain evidence="1 2">IL3000</strain>
    </source>
</reference>
<keyword evidence="2" id="KW-1185">Reference proteome</keyword>
<dbReference type="Proteomes" id="UP000000702">
    <property type="component" value="Unassembled WGS sequence"/>
</dbReference>
<gene>
    <name evidence="1" type="ORF">TCIL3000_0_18440</name>
</gene>
<accession>F9WI27</accession>
<dbReference type="EMBL" id="CAEQ01002519">
    <property type="protein sequence ID" value="CCD16972.1"/>
    <property type="molecule type" value="Genomic_DNA"/>
</dbReference>
<dbReference type="VEuPathDB" id="TriTrypDB:TcIL3000_0_18440"/>
<dbReference type="AlphaFoldDB" id="F9WI27"/>